<dbReference type="InterPro" id="IPR017853">
    <property type="entry name" value="GH"/>
</dbReference>
<gene>
    <name evidence="12" type="ORF">XA68_11405</name>
</gene>
<feature type="transmembrane region" description="Helical" evidence="11">
    <location>
        <begin position="431"/>
        <end position="451"/>
    </location>
</feature>
<dbReference type="EMBL" id="LAZP02000149">
    <property type="protein sequence ID" value="PFH60132.1"/>
    <property type="molecule type" value="Genomic_DNA"/>
</dbReference>
<keyword evidence="6 9" id="KW-0472">Membrane</keyword>
<evidence type="ECO:0000256" key="9">
    <source>
        <dbReference type="RuleBase" id="RU361209"/>
    </source>
</evidence>
<comment type="similarity">
    <text evidence="2 9">Belongs to the glycosyl hydrolase 72 family.</text>
</comment>
<name>A0A2A9PGU6_OPHUN</name>
<evidence type="ECO:0000256" key="2">
    <source>
        <dbReference type="ARBA" id="ARBA00007528"/>
    </source>
</evidence>
<proteinExistence type="inferred from homology"/>
<dbReference type="Pfam" id="PF03198">
    <property type="entry name" value="Glyco_hydro_72"/>
    <property type="match status" value="1"/>
</dbReference>
<dbReference type="GO" id="GO:0042124">
    <property type="term" value="F:1,3-beta-glucanosyltransferase activity"/>
    <property type="evidence" value="ECO:0007669"/>
    <property type="project" value="TreeGrafter"/>
</dbReference>
<keyword evidence="11" id="KW-1133">Transmembrane helix</keyword>
<keyword evidence="7" id="KW-0325">Glycoprotein</keyword>
<dbReference type="SUPFAM" id="SSF51445">
    <property type="entry name" value="(Trans)glycosidases"/>
    <property type="match status" value="1"/>
</dbReference>
<evidence type="ECO:0000256" key="3">
    <source>
        <dbReference type="ARBA" id="ARBA00022622"/>
    </source>
</evidence>
<dbReference type="STRING" id="268505.A0A2A9PGU6"/>
<feature type="chain" id="PRO_5011812167" description="1,3-beta-glucanosyltransferase" evidence="9">
    <location>
        <begin position="21"/>
        <end position="452"/>
    </location>
</feature>
<feature type="region of interest" description="Disordered" evidence="10">
    <location>
        <begin position="375"/>
        <end position="417"/>
    </location>
</feature>
<evidence type="ECO:0000256" key="8">
    <source>
        <dbReference type="ARBA" id="ARBA00023288"/>
    </source>
</evidence>
<keyword evidence="4 9" id="KW-0808">Transferase</keyword>
<evidence type="ECO:0000256" key="6">
    <source>
        <dbReference type="ARBA" id="ARBA00023136"/>
    </source>
</evidence>
<dbReference type="OrthoDB" id="421038at2759"/>
<keyword evidence="11" id="KW-0812">Transmembrane</keyword>
<evidence type="ECO:0000256" key="10">
    <source>
        <dbReference type="SAM" id="MobiDB-lite"/>
    </source>
</evidence>
<accession>A0A2A9PGU6</accession>
<organism evidence="12 13">
    <name type="scientific">Ophiocordyceps unilateralis</name>
    <name type="common">Zombie-ant fungus</name>
    <name type="synonym">Torrubia unilateralis</name>
    <dbReference type="NCBI Taxonomy" id="268505"/>
    <lineage>
        <taxon>Eukaryota</taxon>
        <taxon>Fungi</taxon>
        <taxon>Dikarya</taxon>
        <taxon>Ascomycota</taxon>
        <taxon>Pezizomycotina</taxon>
        <taxon>Sordariomycetes</taxon>
        <taxon>Hypocreomycetidae</taxon>
        <taxon>Hypocreales</taxon>
        <taxon>Ophiocordycipitaceae</taxon>
        <taxon>Ophiocordyceps</taxon>
    </lineage>
</organism>
<evidence type="ECO:0000256" key="4">
    <source>
        <dbReference type="ARBA" id="ARBA00022679"/>
    </source>
</evidence>
<protein>
    <recommendedName>
        <fullName evidence="9">1,3-beta-glucanosyltransferase</fullName>
        <ecNumber evidence="9">2.4.1.-</ecNumber>
    </recommendedName>
</protein>
<keyword evidence="13" id="KW-1185">Reference proteome</keyword>
<evidence type="ECO:0000256" key="7">
    <source>
        <dbReference type="ARBA" id="ARBA00023180"/>
    </source>
</evidence>
<reference evidence="12 13" key="2">
    <citation type="journal article" date="2017" name="Sci. Rep.">
        <title>Ant-infecting Ophiocordyceps genomes reveal a high diversity of potential behavioral manipulation genes and a possible major role for enterotoxins.</title>
        <authorList>
            <person name="de Bekker C."/>
            <person name="Ohm R.A."/>
            <person name="Evans H.C."/>
            <person name="Brachmann A."/>
            <person name="Hughes D.P."/>
        </authorList>
    </citation>
    <scope>NUCLEOTIDE SEQUENCE [LARGE SCALE GENOMIC DNA]</scope>
    <source>
        <strain evidence="12 13">SC16a</strain>
    </source>
</reference>
<keyword evidence="5 9" id="KW-0732">Signal</keyword>
<dbReference type="PANTHER" id="PTHR31468">
    <property type="entry name" value="1,3-BETA-GLUCANOSYLTRANSFERASE GAS1"/>
    <property type="match status" value="1"/>
</dbReference>
<comment type="caution">
    <text evidence="12">The sequence shown here is derived from an EMBL/GenBank/DDBJ whole genome shotgun (WGS) entry which is preliminary data.</text>
</comment>
<evidence type="ECO:0000313" key="12">
    <source>
        <dbReference type="EMBL" id="PFH60132.1"/>
    </source>
</evidence>
<comment type="subcellular location">
    <subcellularLocation>
        <location evidence="1 9">Cell membrane</location>
        <topology evidence="1 9">Lipid-anchor</topology>
        <topology evidence="1 9">GPI-anchor</topology>
    </subcellularLocation>
</comment>
<evidence type="ECO:0000313" key="13">
    <source>
        <dbReference type="Proteomes" id="UP000037136"/>
    </source>
</evidence>
<dbReference type="InterPro" id="IPR004886">
    <property type="entry name" value="Glucanosyltransferase"/>
</dbReference>
<feature type="signal peptide" evidence="9">
    <location>
        <begin position="1"/>
        <end position="20"/>
    </location>
</feature>
<keyword evidence="8 9" id="KW-0449">Lipoprotein</keyword>
<evidence type="ECO:0000256" key="5">
    <source>
        <dbReference type="ARBA" id="ARBA00022729"/>
    </source>
</evidence>
<dbReference type="EC" id="2.4.1.-" evidence="9"/>
<dbReference type="Proteomes" id="UP000037136">
    <property type="component" value="Unassembled WGS sequence"/>
</dbReference>
<dbReference type="AlphaFoldDB" id="A0A2A9PGU6"/>
<evidence type="ECO:0000256" key="1">
    <source>
        <dbReference type="ARBA" id="ARBA00004609"/>
    </source>
</evidence>
<dbReference type="GO" id="GO:0031505">
    <property type="term" value="P:fungal-type cell wall organization"/>
    <property type="evidence" value="ECO:0007669"/>
    <property type="project" value="TreeGrafter"/>
</dbReference>
<dbReference type="GO" id="GO:0071970">
    <property type="term" value="P:fungal-type cell wall (1-&gt;3)-beta-D-glucan biosynthetic process"/>
    <property type="evidence" value="ECO:0007669"/>
    <property type="project" value="TreeGrafter"/>
</dbReference>
<evidence type="ECO:0000256" key="11">
    <source>
        <dbReference type="SAM" id="Phobius"/>
    </source>
</evidence>
<dbReference type="GO" id="GO:0098552">
    <property type="term" value="C:side of membrane"/>
    <property type="evidence" value="ECO:0007669"/>
    <property type="project" value="UniProtKB-KW"/>
</dbReference>
<reference evidence="12 13" key="1">
    <citation type="journal article" date="2015" name="BMC Genomics">
        <title>Gene expression during zombie ant biting behavior reflects the complexity underlying fungal parasitic behavioral manipulation.</title>
        <authorList>
            <person name="de Bekker C."/>
            <person name="Ohm R.A."/>
            <person name="Loreto R.G."/>
            <person name="Sebastian A."/>
            <person name="Albert I."/>
            <person name="Merrow M."/>
            <person name="Brachmann A."/>
            <person name="Hughes D.P."/>
        </authorList>
    </citation>
    <scope>NUCLEOTIDE SEQUENCE [LARGE SCALE GENOMIC DNA]</scope>
    <source>
        <strain evidence="12 13">SC16a</strain>
    </source>
</reference>
<dbReference type="PANTHER" id="PTHR31468:SF5">
    <property type="entry name" value="1,3-BETA-GLUCANOSYLTRANSFERASE GAS5"/>
    <property type="match status" value="1"/>
</dbReference>
<keyword evidence="3 9" id="KW-0336">GPI-anchor</keyword>
<feature type="compositionally biased region" description="Polar residues" evidence="10">
    <location>
        <begin position="387"/>
        <end position="397"/>
    </location>
</feature>
<dbReference type="Gene3D" id="3.20.20.80">
    <property type="entry name" value="Glycosidases"/>
    <property type="match status" value="1"/>
</dbReference>
<comment type="function">
    <text evidence="9">Splits internally a 1,3-beta-glucan molecule and transfers the newly generated reducing end (the donor) to the non-reducing end of another 1,3-beta-glucan molecule (the acceptor) forming a 1,3-beta linkage, resulting in the elongation of 1,3-beta-glucan chains in the cell wall.</text>
</comment>
<sequence length="452" mass="48713">MKTPAVLSALAAWAVALAVAGRLPPVEVRGNAFVAGGERLYIRGLDYQPGGSSAKTDPLSNLDVCRRDIERFVELGINTIRVYMVDNSKKHDECMQLLDQAGIYLIVDVNTPGYSINREQPKKSYNTKYLQSVFATVNKFAKYNNTLAFFSGNEVINDDPGTDGSAPYVKAVTRDIKNYLRMRGFRAIPVGYSAADVSSNVVQQADYFNCGSDDMRADFFAFNDYSFCNSHYEAAGWHHKVQTFSDYGIPIFLSEFGCIRSRPRKFDEVATLMSPEMTAVYSGGLLYEYSEEANEYGIVKIKGNTVETTGEFDGYRAALQRSPPPRGDGGAAQDTHAKVCPTQDETWNVNPSLVPEMPSQAQKWMKAGITQGPGLKGFGSQEAADSGTATRSVTSGVPSPIGTASTAGSGAGAGGAVADEEDGAEALRRPGMTMVAVTGLALLFALLGVVVY</sequence>
<dbReference type="GO" id="GO:0005886">
    <property type="term" value="C:plasma membrane"/>
    <property type="evidence" value="ECO:0007669"/>
    <property type="project" value="UniProtKB-SubCell"/>
</dbReference>